<evidence type="ECO:0000313" key="1">
    <source>
        <dbReference type="EMBL" id="EFH30982.1"/>
    </source>
</evidence>
<dbReference type="EMBL" id="CM000950">
    <property type="protein sequence ID" value="EFH30982.1"/>
    <property type="molecule type" value="Genomic_DNA"/>
</dbReference>
<reference evidence="2" key="1">
    <citation type="submission" date="2008-02" db="EMBL/GenBank/DDBJ databases">
        <authorList>
            <consortium name="The Broad Institute Genome Sequencing Platform"/>
            <person name="Fischbach M."/>
            <person name="Ward D."/>
            <person name="Young S."/>
            <person name="Jaffe D."/>
            <person name="Gnerre S."/>
            <person name="Berlin A."/>
            <person name="Heiman D."/>
            <person name="Hepburn T."/>
            <person name="Sykes S."/>
            <person name="Alvarado L."/>
            <person name="Kodira C.D."/>
            <person name="Straight P."/>
            <person name="Clardy J."/>
            <person name="Hung D."/>
            <person name="Kolter R."/>
            <person name="Mekalanos J."/>
            <person name="Walker S."/>
            <person name="Walsh C.T."/>
            <person name="Lander E."/>
            <person name="Galagan J."/>
            <person name="Nusbaum C."/>
            <person name="Birren B."/>
        </authorList>
    </citation>
    <scope>NUCLEOTIDE SEQUENCE [LARGE SCALE GENOMIC DNA]</scope>
    <source>
        <strain evidence="2">ATCC 25486 / DSM 40338 / CBS 914.69 / JCM 4507 / NBRC 13074 / NRRL 2958 / 5647</strain>
    </source>
</reference>
<sequence length="100" mass="11106">MGEHRKGAAVTDLDDWYRAYRTVYEDASRGRTVACPHCGARSLRLLFVVRNQDDEDGTAAFWCDACLHGLMPTRAPVPPTGERYVKGTESVPDYSLITGD</sequence>
<dbReference type="HOGENOM" id="CLU_2304490_0_0_11"/>
<protein>
    <submittedName>
        <fullName evidence="1">Predicted protein</fullName>
    </submittedName>
</protein>
<dbReference type="AlphaFoldDB" id="D6X5X2"/>
<dbReference type="Proteomes" id="UP000002805">
    <property type="component" value="Chromosome"/>
</dbReference>
<accession>D6X5X2</accession>
<proteinExistence type="predicted"/>
<reference evidence="2" key="2">
    <citation type="submission" date="2009-10" db="EMBL/GenBank/DDBJ databases">
        <title>The genome sequence of Streptomyces pristinaespiralis strain ATCC 25486.</title>
        <authorList>
            <consortium name="The Broad Institute Genome Sequencing Platform"/>
            <consortium name="Broad Institute Microbial Sequencing Center"/>
            <person name="Fischbach M."/>
            <person name="Godfrey P."/>
            <person name="Ward D."/>
            <person name="Young S."/>
            <person name="Zeng Q."/>
            <person name="Koehrsen M."/>
            <person name="Alvarado L."/>
            <person name="Berlin A.M."/>
            <person name="Bochicchio J."/>
            <person name="Borenstein D."/>
            <person name="Chapman S.B."/>
            <person name="Chen Z."/>
            <person name="Engels R."/>
            <person name="Freedman E."/>
            <person name="Gellesch M."/>
            <person name="Goldberg J."/>
            <person name="Griggs A."/>
            <person name="Gujja S."/>
            <person name="Heilman E.R."/>
            <person name="Heiman D.I."/>
            <person name="Hepburn T.A."/>
            <person name="Howarth C."/>
            <person name="Jen D."/>
            <person name="Larson L."/>
            <person name="Lewis B."/>
            <person name="Mehta T."/>
            <person name="Park D."/>
            <person name="Pearson M."/>
            <person name="Richards J."/>
            <person name="Roberts A."/>
            <person name="Saif S."/>
            <person name="Shea T.D."/>
            <person name="Shenoy N."/>
            <person name="Sisk P."/>
            <person name="Stolte C."/>
            <person name="Sykes S.N."/>
            <person name="Thomson T."/>
            <person name="Walk T."/>
            <person name="White J."/>
            <person name="Yandava C."/>
            <person name="Straight P."/>
            <person name="Clardy J."/>
            <person name="Hung D."/>
            <person name="Kolter R."/>
            <person name="Mekalanos J."/>
            <person name="Walker S."/>
            <person name="Walsh C.T."/>
            <person name="Wieland-Brown L.C."/>
            <person name="Haas B."/>
            <person name="Nusbaum C."/>
            <person name="Birren B."/>
        </authorList>
    </citation>
    <scope>NUCLEOTIDE SEQUENCE [LARGE SCALE GENOMIC DNA]</scope>
    <source>
        <strain evidence="2">ATCC 25486 / DSM 40338 / CBS 914.69 / JCM 4507 / NBRC 13074 / NRRL 2958 / 5647</strain>
    </source>
</reference>
<keyword evidence="2" id="KW-1185">Reference proteome</keyword>
<evidence type="ECO:0000313" key="2">
    <source>
        <dbReference type="Proteomes" id="UP000002805"/>
    </source>
</evidence>
<organism evidence="1 2">
    <name type="scientific">Streptomyces pristinaespiralis (strain ATCC 25486 / DSM 40338 / CBS 914.69 / JCM 4507 / KCC S-0507 / NBRC 13074 / NRRL 2958 / 5647)</name>
    <dbReference type="NCBI Taxonomy" id="457429"/>
    <lineage>
        <taxon>Bacteria</taxon>
        <taxon>Bacillati</taxon>
        <taxon>Actinomycetota</taxon>
        <taxon>Actinomycetes</taxon>
        <taxon>Kitasatosporales</taxon>
        <taxon>Streptomycetaceae</taxon>
        <taxon>Streptomyces</taxon>
    </lineage>
</organism>
<name>D6X5X2_STRE2</name>
<dbReference type="eggNOG" id="ENOG5033EGZ">
    <property type="taxonomic scope" value="Bacteria"/>
</dbReference>
<gene>
    <name evidence="1" type="ORF">SSDG_06207</name>
</gene>